<dbReference type="OrthoDB" id="9793014at2"/>
<dbReference type="InterPro" id="IPR023198">
    <property type="entry name" value="PGP-like_dom2"/>
</dbReference>
<gene>
    <name evidence="1" type="ORF">EV191_101501</name>
</gene>
<dbReference type="Gene3D" id="3.40.50.1000">
    <property type="entry name" value="HAD superfamily/HAD-like"/>
    <property type="match status" value="1"/>
</dbReference>
<dbReference type="InterPro" id="IPR036412">
    <property type="entry name" value="HAD-like_sf"/>
</dbReference>
<dbReference type="Pfam" id="PF13419">
    <property type="entry name" value="HAD_2"/>
    <property type="match status" value="1"/>
</dbReference>
<organism evidence="1 2">
    <name type="scientific">Tamaricihabitans halophyticus</name>
    <dbReference type="NCBI Taxonomy" id="1262583"/>
    <lineage>
        <taxon>Bacteria</taxon>
        <taxon>Bacillati</taxon>
        <taxon>Actinomycetota</taxon>
        <taxon>Actinomycetes</taxon>
        <taxon>Pseudonocardiales</taxon>
        <taxon>Pseudonocardiaceae</taxon>
        <taxon>Tamaricihabitans</taxon>
    </lineage>
</organism>
<dbReference type="PANTHER" id="PTHR43434">
    <property type="entry name" value="PHOSPHOGLYCOLATE PHOSPHATASE"/>
    <property type="match status" value="1"/>
</dbReference>
<dbReference type="PANTHER" id="PTHR43434:SF1">
    <property type="entry name" value="PHOSPHOGLYCOLATE PHOSPHATASE"/>
    <property type="match status" value="1"/>
</dbReference>
<sequence length="204" mass="21298">MAFTVGFDLDMTLIDPRPGMARVLTELSAESGIPLDGERFAANLGPPLDEVFRDMAVPEERIQGLVDRFRALYPEYVVPATVALPGAHAALRAVSRLGGRAIVVTGKYGPNAWLHVNALELPVDEVVGGLWATGKADALLEYGARVYVGDHVGDMRGARAAGAIAVGVATGPCTPAELGGAGADVLLDDLCAFPGWLAELPDPV</sequence>
<dbReference type="InterPro" id="IPR050155">
    <property type="entry name" value="HAD-like_hydrolase_sf"/>
</dbReference>
<accession>A0A4R2R4D9</accession>
<dbReference type="GO" id="GO:0008967">
    <property type="term" value="F:phosphoglycolate phosphatase activity"/>
    <property type="evidence" value="ECO:0007669"/>
    <property type="project" value="TreeGrafter"/>
</dbReference>
<dbReference type="Gene3D" id="1.10.150.240">
    <property type="entry name" value="Putative phosphatase, domain 2"/>
    <property type="match status" value="1"/>
</dbReference>
<dbReference type="Proteomes" id="UP000294911">
    <property type="component" value="Unassembled WGS sequence"/>
</dbReference>
<evidence type="ECO:0000313" key="1">
    <source>
        <dbReference type="EMBL" id="TCP56558.1"/>
    </source>
</evidence>
<dbReference type="SUPFAM" id="SSF56784">
    <property type="entry name" value="HAD-like"/>
    <property type="match status" value="1"/>
</dbReference>
<reference evidence="1 2" key="1">
    <citation type="submission" date="2019-03" db="EMBL/GenBank/DDBJ databases">
        <title>Genomic Encyclopedia of Type Strains, Phase IV (KMG-IV): sequencing the most valuable type-strain genomes for metagenomic binning, comparative biology and taxonomic classification.</title>
        <authorList>
            <person name="Goeker M."/>
        </authorList>
    </citation>
    <scope>NUCLEOTIDE SEQUENCE [LARGE SCALE GENOMIC DNA]</scope>
    <source>
        <strain evidence="1 2">DSM 45765</strain>
    </source>
</reference>
<dbReference type="GO" id="GO:0005829">
    <property type="term" value="C:cytosol"/>
    <property type="evidence" value="ECO:0007669"/>
    <property type="project" value="TreeGrafter"/>
</dbReference>
<protein>
    <submittedName>
        <fullName evidence="1">Phosphoglycolate phosphatase</fullName>
    </submittedName>
</protein>
<comment type="caution">
    <text evidence="1">The sequence shown here is derived from an EMBL/GenBank/DDBJ whole genome shotgun (WGS) entry which is preliminary data.</text>
</comment>
<dbReference type="InterPro" id="IPR041492">
    <property type="entry name" value="HAD_2"/>
</dbReference>
<dbReference type="GO" id="GO:0006281">
    <property type="term" value="P:DNA repair"/>
    <property type="evidence" value="ECO:0007669"/>
    <property type="project" value="TreeGrafter"/>
</dbReference>
<name>A0A4R2R4D9_9PSEU</name>
<evidence type="ECO:0000313" key="2">
    <source>
        <dbReference type="Proteomes" id="UP000294911"/>
    </source>
</evidence>
<keyword evidence="2" id="KW-1185">Reference proteome</keyword>
<dbReference type="RefSeq" id="WP_132875144.1">
    <property type="nucleotide sequence ID" value="NZ_SLXQ01000001.1"/>
</dbReference>
<proteinExistence type="predicted"/>
<dbReference type="InterPro" id="IPR023214">
    <property type="entry name" value="HAD_sf"/>
</dbReference>
<dbReference type="AlphaFoldDB" id="A0A4R2R4D9"/>
<dbReference type="EMBL" id="SLXQ01000001">
    <property type="protein sequence ID" value="TCP56558.1"/>
    <property type="molecule type" value="Genomic_DNA"/>
</dbReference>